<feature type="domain" description="Acyl-CoA dehydrogenase/oxidase N-terminal" evidence="9">
    <location>
        <begin position="6"/>
        <end position="118"/>
    </location>
</feature>
<dbReference type="FunFam" id="2.40.110.10:FF:000001">
    <property type="entry name" value="Acyl-CoA dehydrogenase, mitochondrial"/>
    <property type="match status" value="1"/>
</dbReference>
<dbReference type="InterPro" id="IPR036250">
    <property type="entry name" value="AcylCo_DH-like_C"/>
</dbReference>
<dbReference type="InterPro" id="IPR037069">
    <property type="entry name" value="AcylCoA_DH/ox_N_sf"/>
</dbReference>
<dbReference type="FunFam" id="1.10.540.10:FF:000002">
    <property type="entry name" value="Acyl-CoA dehydrogenase FadE19"/>
    <property type="match status" value="1"/>
</dbReference>
<gene>
    <name evidence="10" type="ORF">E6H05_10470</name>
</gene>
<keyword evidence="5 6" id="KW-0560">Oxidoreductase</keyword>
<dbReference type="PIRSF" id="PIRSF016578">
    <property type="entry name" value="HsaA"/>
    <property type="match status" value="1"/>
</dbReference>
<dbReference type="Proteomes" id="UP000318834">
    <property type="component" value="Unassembled WGS sequence"/>
</dbReference>
<dbReference type="Gene3D" id="1.10.540.10">
    <property type="entry name" value="Acyl-CoA dehydrogenase/oxidase, N-terminal domain"/>
    <property type="match status" value="1"/>
</dbReference>
<dbReference type="Gene3D" id="1.20.140.10">
    <property type="entry name" value="Butyryl-CoA Dehydrogenase, subunit A, domain 3"/>
    <property type="match status" value="1"/>
</dbReference>
<dbReference type="PANTHER" id="PTHR43884">
    <property type="entry name" value="ACYL-COA DEHYDROGENASE"/>
    <property type="match status" value="1"/>
</dbReference>
<evidence type="ECO:0000256" key="1">
    <source>
        <dbReference type="ARBA" id="ARBA00001974"/>
    </source>
</evidence>
<organism evidence="10 11">
    <name type="scientific">Candidatus Segetimicrobium genomatis</name>
    <dbReference type="NCBI Taxonomy" id="2569760"/>
    <lineage>
        <taxon>Bacteria</taxon>
        <taxon>Bacillati</taxon>
        <taxon>Candidatus Sysuimicrobiota</taxon>
        <taxon>Candidatus Sysuimicrobiia</taxon>
        <taxon>Candidatus Sysuimicrobiales</taxon>
        <taxon>Candidatus Segetimicrobiaceae</taxon>
        <taxon>Candidatus Segetimicrobium</taxon>
    </lineage>
</organism>
<accession>A0A537IP55</accession>
<evidence type="ECO:0000259" key="9">
    <source>
        <dbReference type="Pfam" id="PF02771"/>
    </source>
</evidence>
<dbReference type="InterPro" id="IPR046373">
    <property type="entry name" value="Acyl-CoA_Oxase/DH_mid-dom_sf"/>
</dbReference>
<feature type="domain" description="Acyl-CoA dehydrogenase/oxidase C-terminal" evidence="7">
    <location>
        <begin position="229"/>
        <end position="378"/>
    </location>
</feature>
<sequence length="384" mass="41573">MRIELTDEQKLIHRTVRDFAAAELKPHAATRDREGKFPLDLVPKLASLGLLGLTVPQEYGGAGLDTVSAMLAIEAVAWGDASIALTVASHNSLCTGHILLFGNPEQKRRYLPRLAQGQALGGWCLTEPVAGSDAAAIETRAVRRGNGWVLNGAKTFVTQGSVAGVYVVLAVTNRGAGRHGISTFVVDRNVPGLRTGKKEDKLGLRASDTAEVVFDDCQVPEEMLIGAEGEGFRQAMRVLERGRMGIGAMAVGLGRAALDDSIAYASQRRAFGKTLAEHQAIQFMIADMAMELDAAWLLVLRAAQLADLRQPFRREASMAKLYASEAAARATSKAVQIHGGYGFIKDYPVERYYRDVKLTEIGEGTSEIQRIIIAKSLLEGERRD</sequence>
<dbReference type="GO" id="GO:0003995">
    <property type="term" value="F:acyl-CoA dehydrogenase activity"/>
    <property type="evidence" value="ECO:0007669"/>
    <property type="project" value="InterPro"/>
</dbReference>
<dbReference type="PROSITE" id="PS00073">
    <property type="entry name" value="ACYL_COA_DH_2"/>
    <property type="match status" value="1"/>
</dbReference>
<comment type="caution">
    <text evidence="10">The sequence shown here is derived from an EMBL/GenBank/DDBJ whole genome shotgun (WGS) entry which is preliminary data.</text>
</comment>
<dbReference type="PANTHER" id="PTHR43884:SF12">
    <property type="entry name" value="ISOVALERYL-COA DEHYDROGENASE, MITOCHONDRIAL-RELATED"/>
    <property type="match status" value="1"/>
</dbReference>
<comment type="similarity">
    <text evidence="2 6">Belongs to the acyl-CoA dehydrogenase family.</text>
</comment>
<dbReference type="Pfam" id="PF02771">
    <property type="entry name" value="Acyl-CoA_dh_N"/>
    <property type="match status" value="1"/>
</dbReference>
<name>A0A537IP55_9BACT</name>
<evidence type="ECO:0000256" key="4">
    <source>
        <dbReference type="ARBA" id="ARBA00022827"/>
    </source>
</evidence>
<evidence type="ECO:0000259" key="8">
    <source>
        <dbReference type="Pfam" id="PF02770"/>
    </source>
</evidence>
<evidence type="ECO:0000313" key="11">
    <source>
        <dbReference type="Proteomes" id="UP000318834"/>
    </source>
</evidence>
<proteinExistence type="inferred from homology"/>
<dbReference type="SUPFAM" id="SSF47203">
    <property type="entry name" value="Acyl-CoA dehydrogenase C-terminal domain-like"/>
    <property type="match status" value="1"/>
</dbReference>
<dbReference type="InterPro" id="IPR013786">
    <property type="entry name" value="AcylCoA_DH/ox_N"/>
</dbReference>
<dbReference type="InterPro" id="IPR006091">
    <property type="entry name" value="Acyl-CoA_Oxase/DH_mid-dom"/>
</dbReference>
<keyword evidence="4 6" id="KW-0274">FAD</keyword>
<dbReference type="Pfam" id="PF00441">
    <property type="entry name" value="Acyl-CoA_dh_1"/>
    <property type="match status" value="1"/>
</dbReference>
<evidence type="ECO:0000313" key="10">
    <source>
        <dbReference type="EMBL" id="TMI72852.1"/>
    </source>
</evidence>
<dbReference type="GO" id="GO:0050660">
    <property type="term" value="F:flavin adenine dinucleotide binding"/>
    <property type="evidence" value="ECO:0007669"/>
    <property type="project" value="InterPro"/>
</dbReference>
<comment type="cofactor">
    <cofactor evidence="1 6">
        <name>FAD</name>
        <dbReference type="ChEBI" id="CHEBI:57692"/>
    </cofactor>
</comment>
<dbReference type="InterPro" id="IPR009100">
    <property type="entry name" value="AcylCoA_DH/oxidase_NM_dom_sf"/>
</dbReference>
<keyword evidence="3 6" id="KW-0285">Flavoprotein</keyword>
<evidence type="ECO:0000256" key="6">
    <source>
        <dbReference type="RuleBase" id="RU362125"/>
    </source>
</evidence>
<dbReference type="SUPFAM" id="SSF56645">
    <property type="entry name" value="Acyl-CoA dehydrogenase NM domain-like"/>
    <property type="match status" value="1"/>
</dbReference>
<evidence type="ECO:0000256" key="5">
    <source>
        <dbReference type="ARBA" id="ARBA00023002"/>
    </source>
</evidence>
<dbReference type="Gene3D" id="2.40.110.10">
    <property type="entry name" value="Butyryl-CoA Dehydrogenase, subunit A, domain 2"/>
    <property type="match status" value="1"/>
</dbReference>
<reference evidence="10 11" key="1">
    <citation type="journal article" date="2019" name="Nat. Microbiol.">
        <title>Mediterranean grassland soil C-N compound turnover is dependent on rainfall and depth, and is mediated by genomically divergent microorganisms.</title>
        <authorList>
            <person name="Diamond S."/>
            <person name="Andeer P.F."/>
            <person name="Li Z."/>
            <person name="Crits-Christoph A."/>
            <person name="Burstein D."/>
            <person name="Anantharaman K."/>
            <person name="Lane K.R."/>
            <person name="Thomas B.C."/>
            <person name="Pan C."/>
            <person name="Northen T.R."/>
            <person name="Banfield J.F."/>
        </authorList>
    </citation>
    <scope>NUCLEOTIDE SEQUENCE [LARGE SCALE GENOMIC DNA]</scope>
    <source>
        <strain evidence="10">NP_8</strain>
    </source>
</reference>
<dbReference type="InterPro" id="IPR009075">
    <property type="entry name" value="AcylCo_DH/oxidase_C"/>
</dbReference>
<dbReference type="PROSITE" id="PS00072">
    <property type="entry name" value="ACYL_COA_DH_1"/>
    <property type="match status" value="1"/>
</dbReference>
<dbReference type="Pfam" id="PF02770">
    <property type="entry name" value="Acyl-CoA_dh_M"/>
    <property type="match status" value="1"/>
</dbReference>
<dbReference type="InterPro" id="IPR006089">
    <property type="entry name" value="Acyl-CoA_DH_CS"/>
</dbReference>
<evidence type="ECO:0000256" key="3">
    <source>
        <dbReference type="ARBA" id="ARBA00022630"/>
    </source>
</evidence>
<evidence type="ECO:0000256" key="2">
    <source>
        <dbReference type="ARBA" id="ARBA00009347"/>
    </source>
</evidence>
<dbReference type="EMBL" id="VBAP01000078">
    <property type="protein sequence ID" value="TMI72852.1"/>
    <property type="molecule type" value="Genomic_DNA"/>
</dbReference>
<dbReference type="FunFam" id="1.20.140.10:FF:000004">
    <property type="entry name" value="Acyl-CoA dehydrogenase FadE25"/>
    <property type="match status" value="1"/>
</dbReference>
<dbReference type="AlphaFoldDB" id="A0A537IP55"/>
<feature type="domain" description="Acyl-CoA oxidase/dehydrogenase middle" evidence="8">
    <location>
        <begin position="124"/>
        <end position="217"/>
    </location>
</feature>
<protein>
    <submittedName>
        <fullName evidence="10">Acyl-CoA dehydrogenase</fullName>
    </submittedName>
</protein>
<evidence type="ECO:0000259" key="7">
    <source>
        <dbReference type="Pfam" id="PF00441"/>
    </source>
</evidence>